<dbReference type="AlphaFoldDB" id="A0A3L8PVS1"/>
<evidence type="ECO:0000313" key="3">
    <source>
        <dbReference type="Proteomes" id="UP000281474"/>
    </source>
</evidence>
<evidence type="ECO:0000313" key="2">
    <source>
        <dbReference type="EMBL" id="RLV58518.1"/>
    </source>
</evidence>
<feature type="signal peptide" evidence="1">
    <location>
        <begin position="1"/>
        <end position="17"/>
    </location>
</feature>
<gene>
    <name evidence="2" type="ORF">D5018_16835</name>
</gene>
<organism evidence="2 3">
    <name type="scientific">Parashewanella curva</name>
    <dbReference type="NCBI Taxonomy" id="2338552"/>
    <lineage>
        <taxon>Bacteria</taxon>
        <taxon>Pseudomonadati</taxon>
        <taxon>Pseudomonadota</taxon>
        <taxon>Gammaproteobacteria</taxon>
        <taxon>Alteromonadales</taxon>
        <taxon>Shewanellaceae</taxon>
        <taxon>Parashewanella</taxon>
    </lineage>
</organism>
<dbReference type="Proteomes" id="UP000281474">
    <property type="component" value="Unassembled WGS sequence"/>
</dbReference>
<keyword evidence="1" id="KW-0732">Signal</keyword>
<accession>A0A3L8PVS1</accession>
<protein>
    <submittedName>
        <fullName evidence="2">Uncharacterized protein</fullName>
    </submittedName>
</protein>
<dbReference type="RefSeq" id="WP_121840155.1">
    <property type="nucleotide sequence ID" value="NZ_ML014816.1"/>
</dbReference>
<dbReference type="OrthoDB" id="9834870at2"/>
<evidence type="ECO:0000256" key="1">
    <source>
        <dbReference type="SAM" id="SignalP"/>
    </source>
</evidence>
<proteinExistence type="predicted"/>
<dbReference type="EMBL" id="QZEI01000067">
    <property type="protein sequence ID" value="RLV58518.1"/>
    <property type="molecule type" value="Genomic_DNA"/>
</dbReference>
<reference evidence="2 3" key="1">
    <citation type="submission" date="2018-09" db="EMBL/GenBank/DDBJ databases">
        <title>Phylogeny of the Shewanellaceae, and recommendation for two new genera, Pseudoshewanella and Parashewanella.</title>
        <authorList>
            <person name="Wang G."/>
        </authorList>
    </citation>
    <scope>NUCLEOTIDE SEQUENCE [LARGE SCALE GENOMIC DNA]</scope>
    <source>
        <strain evidence="2 3">C51</strain>
    </source>
</reference>
<comment type="caution">
    <text evidence="2">The sequence shown here is derived from an EMBL/GenBank/DDBJ whole genome shotgun (WGS) entry which is preliminary data.</text>
</comment>
<name>A0A3L8PVS1_9GAMM</name>
<feature type="chain" id="PRO_5018150658" evidence="1">
    <location>
        <begin position="18"/>
        <end position="168"/>
    </location>
</feature>
<keyword evidence="3" id="KW-1185">Reference proteome</keyword>
<sequence length="168" mass="19314">MKALILVSALFATSAMASTYYDWNTNVQGDWIYATTPDKLNSNNQLRLGCSQVRQECAVWLNVKGTSCKNDANYNLTYIDGFPQKVKIKQKCVQDQFHWDTDNPNDFKVVQSIFTSVEQAFREPKQDVRFWLRRPRGKMDFSLKGGTQVIMKLLPSGMKQNNFNSIAR</sequence>